<evidence type="ECO:0000313" key="11">
    <source>
        <dbReference type="EMBL" id="WOO40126.1"/>
    </source>
</evidence>
<dbReference type="InterPro" id="IPR006239">
    <property type="entry name" value="DPNP"/>
</dbReference>
<dbReference type="InterPro" id="IPR000760">
    <property type="entry name" value="Inositol_monophosphatase-like"/>
</dbReference>
<sequence>MLTDSERQAAIDAVILASKLCQNVRSKLDQGASKEKEDRSPVTIADFGAQAVVLNALAKVSPDVPAVGEEDASDLRGDANAALRERVVSEVQALVPELTESTVLEAIDRGNHSGGASGRFWTLDPIDGTKGFLRNDQYAVALALIEDGEVTFGVLGCPHLPIDWKNPDAGRGCFMVAEKGKGCKQLDSEGKSLGKVQVDQVTDPTKASFCESVESGHTKHGWAAAVAEKLGITTESVRMDSQCKYTAIARGDASIYLRLPTRPGYEEKIWDHAAGVLCVTEAGGNVTDITGAALDFSIGRTLKDNRGVIATNGPIHDAVVTAVQAAQE</sequence>
<feature type="binding site" evidence="10">
    <location>
        <position position="127"/>
    </location>
    <ligand>
        <name>Mg(2+)</name>
        <dbReference type="ChEBI" id="CHEBI:18420"/>
        <label>1</label>
        <note>catalytic</note>
    </ligand>
</feature>
<accession>A0AAQ3QS94</accession>
<comment type="catalytic activity">
    <reaction evidence="7">
        <text>adenosine 2',5'-bisphosphate + H2O = AMP + phosphate</text>
        <dbReference type="Rhea" id="RHEA:77643"/>
        <dbReference type="ChEBI" id="CHEBI:15377"/>
        <dbReference type="ChEBI" id="CHEBI:43474"/>
        <dbReference type="ChEBI" id="CHEBI:194156"/>
        <dbReference type="ChEBI" id="CHEBI:456215"/>
        <dbReference type="EC" id="3.1.3.7"/>
    </reaction>
    <physiologicalReaction direction="left-to-right" evidence="7">
        <dbReference type="Rhea" id="RHEA:77644"/>
    </physiologicalReaction>
</comment>
<dbReference type="Gene3D" id="3.40.190.80">
    <property type="match status" value="1"/>
</dbReference>
<dbReference type="KEGG" id="puo:RZN69_16010"/>
<evidence type="ECO:0000256" key="7">
    <source>
        <dbReference type="ARBA" id="ARBA00044466"/>
    </source>
</evidence>
<comment type="catalytic activity">
    <reaction evidence="8">
        <text>adenosine 3',5'-bisphosphate + H2O = AMP + phosphate</text>
        <dbReference type="Rhea" id="RHEA:10040"/>
        <dbReference type="ChEBI" id="CHEBI:15377"/>
        <dbReference type="ChEBI" id="CHEBI:43474"/>
        <dbReference type="ChEBI" id="CHEBI:58343"/>
        <dbReference type="ChEBI" id="CHEBI:456215"/>
        <dbReference type="EC" id="3.1.3.7"/>
    </reaction>
    <physiologicalReaction direction="left-to-right" evidence="8">
        <dbReference type="Rhea" id="RHEA:10041"/>
    </physiologicalReaction>
</comment>
<dbReference type="EMBL" id="CP136920">
    <property type="protein sequence ID" value="WOO40126.1"/>
    <property type="molecule type" value="Genomic_DNA"/>
</dbReference>
<dbReference type="Proteomes" id="UP001304300">
    <property type="component" value="Chromosome"/>
</dbReference>
<evidence type="ECO:0000256" key="10">
    <source>
        <dbReference type="PIRSR" id="PIRSR600760-2"/>
    </source>
</evidence>
<proteinExistence type="inferred from homology"/>
<feature type="binding site" evidence="10">
    <location>
        <position position="69"/>
    </location>
    <ligand>
        <name>Mg(2+)</name>
        <dbReference type="ChEBI" id="CHEBI:18420"/>
        <label>1</label>
        <note>catalytic</note>
    </ligand>
</feature>
<evidence type="ECO:0000256" key="8">
    <source>
        <dbReference type="ARBA" id="ARBA00044479"/>
    </source>
</evidence>
<dbReference type="Gene3D" id="3.30.540.10">
    <property type="entry name" value="Fructose-1,6-Bisphosphatase, subunit A, domain 1"/>
    <property type="match status" value="1"/>
</dbReference>
<comment type="similarity">
    <text evidence="2">Belongs to the inositol monophosphatase superfamily.</text>
</comment>
<dbReference type="PANTHER" id="PTHR43200:SF6">
    <property type="entry name" value="3'(2'),5'-BISPHOSPHATE NUCLEOTIDASE"/>
    <property type="match status" value="1"/>
</dbReference>
<dbReference type="EC" id="3.1.3.7" evidence="3"/>
<comment type="catalytic activity">
    <reaction evidence="9">
        <text>3'-phosphoadenylyl sulfate + H2O = adenosine 5'-phosphosulfate + phosphate</text>
        <dbReference type="Rhea" id="RHEA:77639"/>
        <dbReference type="ChEBI" id="CHEBI:15377"/>
        <dbReference type="ChEBI" id="CHEBI:43474"/>
        <dbReference type="ChEBI" id="CHEBI:58243"/>
        <dbReference type="ChEBI" id="CHEBI:58339"/>
        <dbReference type="EC" id="3.1.3.7"/>
    </reaction>
    <physiologicalReaction direction="left-to-right" evidence="9">
        <dbReference type="Rhea" id="RHEA:77640"/>
    </physiologicalReaction>
</comment>
<dbReference type="GO" id="GO:0046872">
    <property type="term" value="F:metal ion binding"/>
    <property type="evidence" value="ECO:0007669"/>
    <property type="project" value="UniProtKB-KW"/>
</dbReference>
<dbReference type="NCBIfam" id="TIGR01330">
    <property type="entry name" value="bisphos_HAL2"/>
    <property type="match status" value="1"/>
</dbReference>
<evidence type="ECO:0000256" key="5">
    <source>
        <dbReference type="ARBA" id="ARBA00022801"/>
    </source>
</evidence>
<dbReference type="RefSeq" id="WP_317832242.1">
    <property type="nucleotide sequence ID" value="NZ_CP136920.1"/>
</dbReference>
<dbReference type="PANTHER" id="PTHR43200">
    <property type="entry name" value="PHOSPHATASE"/>
    <property type="match status" value="1"/>
</dbReference>
<evidence type="ECO:0000256" key="3">
    <source>
        <dbReference type="ARBA" id="ARBA00012633"/>
    </source>
</evidence>
<feature type="binding site" evidence="10">
    <location>
        <position position="126"/>
    </location>
    <ligand>
        <name>Mg(2+)</name>
        <dbReference type="ChEBI" id="CHEBI:18420"/>
        <label>1</label>
        <note>catalytic</note>
    </ligand>
</feature>
<keyword evidence="5 11" id="KW-0378">Hydrolase</keyword>
<feature type="binding site" evidence="10">
    <location>
        <position position="271"/>
    </location>
    <ligand>
        <name>Mg(2+)</name>
        <dbReference type="ChEBI" id="CHEBI:18420"/>
        <label>1</label>
        <note>catalytic</note>
    </ligand>
</feature>
<name>A0AAQ3QS94_9BACT</name>
<dbReference type="PROSITE" id="PS00629">
    <property type="entry name" value="IMP_1"/>
    <property type="match status" value="1"/>
</dbReference>
<organism evidence="11 12">
    <name type="scientific">Rubellicoccus peritrichatus</name>
    <dbReference type="NCBI Taxonomy" id="3080537"/>
    <lineage>
        <taxon>Bacteria</taxon>
        <taxon>Pseudomonadati</taxon>
        <taxon>Verrucomicrobiota</taxon>
        <taxon>Opitutia</taxon>
        <taxon>Puniceicoccales</taxon>
        <taxon>Cerasicoccaceae</taxon>
        <taxon>Rubellicoccus</taxon>
    </lineage>
</organism>
<dbReference type="InterPro" id="IPR020583">
    <property type="entry name" value="Inositol_monoP_metal-BS"/>
</dbReference>
<dbReference type="SUPFAM" id="SSF56655">
    <property type="entry name" value="Carbohydrate phosphatase"/>
    <property type="match status" value="1"/>
</dbReference>
<evidence type="ECO:0000256" key="4">
    <source>
        <dbReference type="ARBA" id="ARBA00022723"/>
    </source>
</evidence>
<protein>
    <recommendedName>
        <fullName evidence="3">3'(2'),5'-bisphosphate nucleotidase</fullName>
        <ecNumber evidence="3">3.1.3.7</ecNumber>
    </recommendedName>
</protein>
<dbReference type="AlphaFoldDB" id="A0AAQ3QS94"/>
<keyword evidence="12" id="KW-1185">Reference proteome</keyword>
<comment type="cofactor">
    <cofactor evidence="1 10">
        <name>Mg(2+)</name>
        <dbReference type="ChEBI" id="CHEBI:18420"/>
    </cofactor>
</comment>
<evidence type="ECO:0000256" key="6">
    <source>
        <dbReference type="ARBA" id="ARBA00022842"/>
    </source>
</evidence>
<evidence type="ECO:0000256" key="9">
    <source>
        <dbReference type="ARBA" id="ARBA00044484"/>
    </source>
</evidence>
<keyword evidence="6 10" id="KW-0460">Magnesium</keyword>
<evidence type="ECO:0000256" key="2">
    <source>
        <dbReference type="ARBA" id="ARBA00009759"/>
    </source>
</evidence>
<dbReference type="PRINTS" id="PR00377">
    <property type="entry name" value="IMPHPHTASES"/>
</dbReference>
<dbReference type="GO" id="GO:0008441">
    <property type="term" value="F:3'(2'),5'-bisphosphate nucleotidase activity"/>
    <property type="evidence" value="ECO:0007669"/>
    <property type="project" value="UniProtKB-EC"/>
</dbReference>
<feature type="binding site" evidence="10">
    <location>
        <position position="124"/>
    </location>
    <ligand>
        <name>Mg(2+)</name>
        <dbReference type="ChEBI" id="CHEBI:18420"/>
        <label>1</label>
        <note>catalytic</note>
    </ligand>
</feature>
<gene>
    <name evidence="11" type="ORF">RZN69_16010</name>
</gene>
<dbReference type="CDD" id="cd01517">
    <property type="entry name" value="PAP_phosphatase"/>
    <property type="match status" value="1"/>
</dbReference>
<keyword evidence="4 10" id="KW-0479">Metal-binding</keyword>
<dbReference type="FunFam" id="3.40.190.80:FF:000003">
    <property type="entry name" value="PAP-specific phosphatase HAL2-like"/>
    <property type="match status" value="1"/>
</dbReference>
<dbReference type="GO" id="GO:0000103">
    <property type="term" value="P:sulfate assimilation"/>
    <property type="evidence" value="ECO:0007669"/>
    <property type="project" value="TreeGrafter"/>
</dbReference>
<dbReference type="InterPro" id="IPR051090">
    <property type="entry name" value="Inositol_monoP_superfamily"/>
</dbReference>
<evidence type="ECO:0000256" key="1">
    <source>
        <dbReference type="ARBA" id="ARBA00001946"/>
    </source>
</evidence>
<reference evidence="11 12" key="1">
    <citation type="submission" date="2023-10" db="EMBL/GenBank/DDBJ databases">
        <title>Rubellicoccus peritrichatus gen. nov., sp. nov., isolated from an algae of coral reef tank.</title>
        <authorList>
            <person name="Luo J."/>
        </authorList>
    </citation>
    <scope>NUCLEOTIDE SEQUENCE [LARGE SCALE GENOMIC DNA]</scope>
    <source>
        <strain evidence="11 12">CR14</strain>
    </source>
</reference>
<dbReference type="Pfam" id="PF00459">
    <property type="entry name" value="Inositol_P"/>
    <property type="match status" value="1"/>
</dbReference>
<evidence type="ECO:0000313" key="12">
    <source>
        <dbReference type="Proteomes" id="UP001304300"/>
    </source>
</evidence>